<organism evidence="11 12">
    <name type="scientific">Candidatus Enterocloster excrementipullorum</name>
    <dbReference type="NCBI Taxonomy" id="2838559"/>
    <lineage>
        <taxon>Bacteria</taxon>
        <taxon>Bacillati</taxon>
        <taxon>Bacillota</taxon>
        <taxon>Clostridia</taxon>
        <taxon>Lachnospirales</taxon>
        <taxon>Lachnospiraceae</taxon>
        <taxon>Enterocloster</taxon>
    </lineage>
</organism>
<dbReference type="EMBL" id="DWWT01000029">
    <property type="protein sequence ID" value="HJC05865.1"/>
    <property type="molecule type" value="Genomic_DNA"/>
</dbReference>
<evidence type="ECO:0000256" key="7">
    <source>
        <dbReference type="ARBA" id="ARBA00023136"/>
    </source>
</evidence>
<dbReference type="PANTHER" id="PTHR35011">
    <property type="entry name" value="2,3-DIKETO-L-GULONATE TRAP TRANSPORTER SMALL PERMEASE PROTEIN YIAM"/>
    <property type="match status" value="1"/>
</dbReference>
<dbReference type="PANTHER" id="PTHR35011:SF2">
    <property type="entry name" value="2,3-DIKETO-L-GULONATE TRAP TRANSPORTER SMALL PERMEASE PROTEIN YIAM"/>
    <property type="match status" value="1"/>
</dbReference>
<reference evidence="11" key="2">
    <citation type="submission" date="2021-04" db="EMBL/GenBank/DDBJ databases">
        <authorList>
            <person name="Gilroy R."/>
        </authorList>
    </citation>
    <scope>NUCLEOTIDE SEQUENCE</scope>
    <source>
        <strain evidence="11">CHK180-15479</strain>
    </source>
</reference>
<evidence type="ECO:0000313" key="11">
    <source>
        <dbReference type="EMBL" id="HJC05865.1"/>
    </source>
</evidence>
<protein>
    <submittedName>
        <fullName evidence="11">TRAP transporter small permease</fullName>
    </submittedName>
</protein>
<evidence type="ECO:0000256" key="8">
    <source>
        <dbReference type="ARBA" id="ARBA00038436"/>
    </source>
</evidence>
<evidence type="ECO:0000256" key="9">
    <source>
        <dbReference type="SAM" id="Phobius"/>
    </source>
</evidence>
<evidence type="ECO:0000256" key="3">
    <source>
        <dbReference type="ARBA" id="ARBA00022475"/>
    </source>
</evidence>
<keyword evidence="3" id="KW-1003">Cell membrane</keyword>
<dbReference type="GO" id="GO:0015740">
    <property type="term" value="P:C4-dicarboxylate transport"/>
    <property type="evidence" value="ECO:0007669"/>
    <property type="project" value="TreeGrafter"/>
</dbReference>
<name>A0A9D2MZL8_9FIRM</name>
<keyword evidence="6 9" id="KW-1133">Transmembrane helix</keyword>
<feature type="transmembrane region" description="Helical" evidence="9">
    <location>
        <begin position="12"/>
        <end position="37"/>
    </location>
</feature>
<feature type="transmembrane region" description="Helical" evidence="9">
    <location>
        <begin position="127"/>
        <end position="146"/>
    </location>
</feature>
<dbReference type="AlphaFoldDB" id="A0A9D2MZL8"/>
<sequence length="163" mass="18256">MKLIKWLDKNFELAVMAVMLAVMSILSFVNVIMRYFFKSALSWSDEVCCYCLALSAFFALSCAIRMGTSIRVDTFVTLLSKKTQKILELVCSVVMIGFLAFVLKGTFEITANAARIGQASPALRIPLAYLYGIMAFAVVLAIFRYVQVIYKSVTGKNEEEEKN</sequence>
<dbReference type="InterPro" id="IPR055348">
    <property type="entry name" value="DctQ"/>
</dbReference>
<feature type="transmembrane region" description="Helical" evidence="9">
    <location>
        <begin position="86"/>
        <end position="107"/>
    </location>
</feature>
<feature type="domain" description="Tripartite ATP-independent periplasmic transporters DctQ component" evidence="10">
    <location>
        <begin position="23"/>
        <end position="153"/>
    </location>
</feature>
<comment type="caution">
    <text evidence="11">The sequence shown here is derived from an EMBL/GenBank/DDBJ whole genome shotgun (WGS) entry which is preliminary data.</text>
</comment>
<evidence type="ECO:0000256" key="6">
    <source>
        <dbReference type="ARBA" id="ARBA00022989"/>
    </source>
</evidence>
<reference evidence="11" key="1">
    <citation type="journal article" date="2021" name="PeerJ">
        <title>Extensive microbial diversity within the chicken gut microbiome revealed by metagenomics and culture.</title>
        <authorList>
            <person name="Gilroy R."/>
            <person name="Ravi A."/>
            <person name="Getino M."/>
            <person name="Pursley I."/>
            <person name="Horton D.L."/>
            <person name="Alikhan N.F."/>
            <person name="Baker D."/>
            <person name="Gharbi K."/>
            <person name="Hall N."/>
            <person name="Watson M."/>
            <person name="Adriaenssens E.M."/>
            <person name="Foster-Nyarko E."/>
            <person name="Jarju S."/>
            <person name="Secka A."/>
            <person name="Antonio M."/>
            <person name="Oren A."/>
            <person name="Chaudhuri R.R."/>
            <person name="La Ragione R."/>
            <person name="Hildebrand F."/>
            <person name="Pallen M.J."/>
        </authorList>
    </citation>
    <scope>NUCLEOTIDE SEQUENCE</scope>
    <source>
        <strain evidence="11">CHK180-15479</strain>
    </source>
</reference>
<dbReference type="Pfam" id="PF04290">
    <property type="entry name" value="DctQ"/>
    <property type="match status" value="1"/>
</dbReference>
<evidence type="ECO:0000259" key="10">
    <source>
        <dbReference type="Pfam" id="PF04290"/>
    </source>
</evidence>
<dbReference type="GO" id="GO:0022857">
    <property type="term" value="F:transmembrane transporter activity"/>
    <property type="evidence" value="ECO:0007669"/>
    <property type="project" value="TreeGrafter"/>
</dbReference>
<accession>A0A9D2MZL8</accession>
<dbReference type="GO" id="GO:0005886">
    <property type="term" value="C:plasma membrane"/>
    <property type="evidence" value="ECO:0007669"/>
    <property type="project" value="UniProtKB-SubCell"/>
</dbReference>
<evidence type="ECO:0000256" key="2">
    <source>
        <dbReference type="ARBA" id="ARBA00022448"/>
    </source>
</evidence>
<comment type="similarity">
    <text evidence="8">Belongs to the TRAP transporter small permease family.</text>
</comment>
<keyword evidence="4" id="KW-0997">Cell inner membrane</keyword>
<evidence type="ECO:0000256" key="5">
    <source>
        <dbReference type="ARBA" id="ARBA00022692"/>
    </source>
</evidence>
<keyword evidence="2" id="KW-0813">Transport</keyword>
<keyword evidence="7 9" id="KW-0472">Membrane</keyword>
<comment type="subcellular location">
    <subcellularLocation>
        <location evidence="1">Cell inner membrane</location>
        <topology evidence="1">Multi-pass membrane protein</topology>
    </subcellularLocation>
</comment>
<dbReference type="Proteomes" id="UP000823910">
    <property type="component" value="Unassembled WGS sequence"/>
</dbReference>
<feature type="transmembrane region" description="Helical" evidence="9">
    <location>
        <begin position="43"/>
        <end position="65"/>
    </location>
</feature>
<keyword evidence="5 9" id="KW-0812">Transmembrane</keyword>
<evidence type="ECO:0000256" key="1">
    <source>
        <dbReference type="ARBA" id="ARBA00004429"/>
    </source>
</evidence>
<dbReference type="InterPro" id="IPR007387">
    <property type="entry name" value="TRAP_DctQ"/>
</dbReference>
<evidence type="ECO:0000313" key="12">
    <source>
        <dbReference type="Proteomes" id="UP000823910"/>
    </source>
</evidence>
<evidence type="ECO:0000256" key="4">
    <source>
        <dbReference type="ARBA" id="ARBA00022519"/>
    </source>
</evidence>
<proteinExistence type="inferred from homology"/>
<gene>
    <name evidence="11" type="ORF">H9704_06890</name>
</gene>